<dbReference type="InterPro" id="IPR031734">
    <property type="entry name" value="MBF2"/>
</dbReference>
<accession>A0A9P0FM24</accession>
<gene>
    <name evidence="2" type="ORF">MELIAE_LOCUS10577</name>
</gene>
<sequence length="124" mass="13285">MKSFAILCVSLAVVGQVFCNLKDTDVQVGDCDGTGPIVYEEIMNVQLSIDSIVIETKFICTPDVSLVLKCIEIKDLRNDGTNGQARVSAGGPGEPCATLEFTSQINTGMDFGITVWGMNNSLTF</sequence>
<keyword evidence="1" id="KW-0732">Signal</keyword>
<dbReference type="Proteomes" id="UP001154078">
    <property type="component" value="Chromosome 7"/>
</dbReference>
<feature type="chain" id="PRO_5040433227" evidence="1">
    <location>
        <begin position="20"/>
        <end position="124"/>
    </location>
</feature>
<dbReference type="AlphaFoldDB" id="A0A9P0FM24"/>
<reference evidence="2" key="1">
    <citation type="submission" date="2021-12" db="EMBL/GenBank/DDBJ databases">
        <authorList>
            <person name="King R."/>
        </authorList>
    </citation>
    <scope>NUCLEOTIDE SEQUENCE</scope>
</reference>
<name>A0A9P0FM24_BRAAE</name>
<evidence type="ECO:0000256" key="1">
    <source>
        <dbReference type="SAM" id="SignalP"/>
    </source>
</evidence>
<organism evidence="2 3">
    <name type="scientific">Brassicogethes aeneus</name>
    <name type="common">Rape pollen beetle</name>
    <name type="synonym">Meligethes aeneus</name>
    <dbReference type="NCBI Taxonomy" id="1431903"/>
    <lineage>
        <taxon>Eukaryota</taxon>
        <taxon>Metazoa</taxon>
        <taxon>Ecdysozoa</taxon>
        <taxon>Arthropoda</taxon>
        <taxon>Hexapoda</taxon>
        <taxon>Insecta</taxon>
        <taxon>Pterygota</taxon>
        <taxon>Neoptera</taxon>
        <taxon>Endopterygota</taxon>
        <taxon>Coleoptera</taxon>
        <taxon>Polyphaga</taxon>
        <taxon>Cucujiformia</taxon>
        <taxon>Nitidulidae</taxon>
        <taxon>Meligethinae</taxon>
        <taxon>Brassicogethes</taxon>
    </lineage>
</organism>
<dbReference type="EMBL" id="OV121138">
    <property type="protein sequence ID" value="CAH0560909.1"/>
    <property type="molecule type" value="Genomic_DNA"/>
</dbReference>
<protein>
    <submittedName>
        <fullName evidence="2">Uncharacterized protein</fullName>
    </submittedName>
</protein>
<dbReference type="Pfam" id="PF15868">
    <property type="entry name" value="MBF2"/>
    <property type="match status" value="1"/>
</dbReference>
<feature type="signal peptide" evidence="1">
    <location>
        <begin position="1"/>
        <end position="19"/>
    </location>
</feature>
<dbReference type="OrthoDB" id="6774383at2759"/>
<proteinExistence type="predicted"/>
<evidence type="ECO:0000313" key="2">
    <source>
        <dbReference type="EMBL" id="CAH0560909.1"/>
    </source>
</evidence>
<evidence type="ECO:0000313" key="3">
    <source>
        <dbReference type="Proteomes" id="UP001154078"/>
    </source>
</evidence>
<keyword evidence="3" id="KW-1185">Reference proteome</keyword>